<comment type="similarity">
    <text evidence="2">Belongs to the eukaryotic AdoMetDC family.</text>
</comment>
<evidence type="ECO:0000256" key="2">
    <source>
        <dbReference type="ARBA" id="ARBA00008466"/>
    </source>
</evidence>
<dbReference type="GO" id="GO:0008295">
    <property type="term" value="P:spermidine biosynthetic process"/>
    <property type="evidence" value="ECO:0007669"/>
    <property type="project" value="UniProtKB-KW"/>
</dbReference>
<comment type="pathway">
    <text evidence="1">Amine and polyamine biosynthesis; S-adenosylmethioninamine biosynthesis; S-adenosylmethioninamine from S-adenosyl-L-methionine: step 1/1.</text>
</comment>
<dbReference type="SUPFAM" id="SSF56276">
    <property type="entry name" value="S-adenosylmethionine decarboxylase"/>
    <property type="match status" value="1"/>
</dbReference>
<keyword evidence="4" id="KW-0620">Polyamine biosynthesis</keyword>
<dbReference type="Gene3D" id="3.30.360.50">
    <property type="entry name" value="S-adenosylmethionine decarboxylase"/>
    <property type="match status" value="1"/>
</dbReference>
<evidence type="ECO:0000256" key="5">
    <source>
        <dbReference type="ARBA" id="ARBA00048112"/>
    </source>
</evidence>
<dbReference type="GO" id="GO:0006597">
    <property type="term" value="P:spermine biosynthetic process"/>
    <property type="evidence" value="ECO:0007669"/>
    <property type="project" value="TreeGrafter"/>
</dbReference>
<organism evidence="6 7">
    <name type="scientific">Eumeta variegata</name>
    <name type="common">Bagworm moth</name>
    <name type="synonym">Eumeta japonica</name>
    <dbReference type="NCBI Taxonomy" id="151549"/>
    <lineage>
        <taxon>Eukaryota</taxon>
        <taxon>Metazoa</taxon>
        <taxon>Ecdysozoa</taxon>
        <taxon>Arthropoda</taxon>
        <taxon>Hexapoda</taxon>
        <taxon>Insecta</taxon>
        <taxon>Pterygota</taxon>
        <taxon>Neoptera</taxon>
        <taxon>Endopterygota</taxon>
        <taxon>Lepidoptera</taxon>
        <taxon>Glossata</taxon>
        <taxon>Ditrysia</taxon>
        <taxon>Tineoidea</taxon>
        <taxon>Psychidae</taxon>
        <taxon>Oiketicinae</taxon>
        <taxon>Eumeta</taxon>
    </lineage>
</organism>
<dbReference type="Proteomes" id="UP000299102">
    <property type="component" value="Unassembled WGS sequence"/>
</dbReference>
<dbReference type="InterPro" id="IPR016067">
    <property type="entry name" value="S-AdoMet_deCO2ase_core"/>
</dbReference>
<dbReference type="OrthoDB" id="1068353at2759"/>
<evidence type="ECO:0000256" key="3">
    <source>
        <dbReference type="ARBA" id="ARBA00023066"/>
    </source>
</evidence>
<proteinExistence type="inferred from homology"/>
<dbReference type="GO" id="GO:0005829">
    <property type="term" value="C:cytosol"/>
    <property type="evidence" value="ECO:0007669"/>
    <property type="project" value="TreeGrafter"/>
</dbReference>
<dbReference type="EMBL" id="BGZK01000693">
    <property type="protein sequence ID" value="GBP56469.1"/>
    <property type="molecule type" value="Genomic_DNA"/>
</dbReference>
<keyword evidence="7" id="KW-1185">Reference proteome</keyword>
<accession>A0A4C1X271</accession>
<sequence length="167" mass="18139">MAETEIISSSDNSDQFFEGVEKLIEIWFTPVKNADLRKITRQQWENVLKSVRCEIISFIKSDQVDAYVLREFGNLKKSLGADFALRHDSQRNVRIGALSPVAGSDYSLGRQGRMHGPAASPHDPTGVAYGEGAITSYLAAGICGAVVADIALPVRDAGFDSDYGSID</sequence>
<dbReference type="STRING" id="151549.A0A4C1X271"/>
<dbReference type="PANTHER" id="PTHR11570">
    <property type="entry name" value="S-ADENOSYLMETHIONINE DECARBOXYLASE"/>
    <property type="match status" value="1"/>
</dbReference>
<comment type="caution">
    <text evidence="6">The sequence shown here is derived from an EMBL/GenBank/DDBJ whole genome shotgun (WGS) entry which is preliminary data.</text>
</comment>
<keyword evidence="3" id="KW-0745">Spermidine biosynthesis</keyword>
<reference evidence="6 7" key="1">
    <citation type="journal article" date="2019" name="Commun. Biol.">
        <title>The bagworm genome reveals a unique fibroin gene that provides high tensile strength.</title>
        <authorList>
            <person name="Kono N."/>
            <person name="Nakamura H."/>
            <person name="Ohtoshi R."/>
            <person name="Tomita M."/>
            <person name="Numata K."/>
            <person name="Arakawa K."/>
        </authorList>
    </citation>
    <scope>NUCLEOTIDE SEQUENCE [LARGE SCALE GENOMIC DNA]</scope>
</reference>
<evidence type="ECO:0000313" key="7">
    <source>
        <dbReference type="Proteomes" id="UP000299102"/>
    </source>
</evidence>
<dbReference type="UniPathway" id="UPA00331">
    <property type="reaction ID" value="UER00451"/>
</dbReference>
<protein>
    <submittedName>
        <fullName evidence="6">S-adenosylmethionine decarboxylase proenzyme</fullName>
    </submittedName>
</protein>
<dbReference type="Pfam" id="PF01536">
    <property type="entry name" value="SAM_decarbox"/>
    <property type="match status" value="1"/>
</dbReference>
<dbReference type="AlphaFoldDB" id="A0A4C1X271"/>
<gene>
    <name evidence="6" type="primary">SamDC</name>
    <name evidence="6" type="ORF">EVAR_40461_1</name>
</gene>
<name>A0A4C1X271_EUMVA</name>
<evidence type="ECO:0000256" key="1">
    <source>
        <dbReference type="ARBA" id="ARBA00004911"/>
    </source>
</evidence>
<evidence type="ECO:0000313" key="6">
    <source>
        <dbReference type="EMBL" id="GBP56469.1"/>
    </source>
</evidence>
<dbReference type="PANTHER" id="PTHR11570:SF0">
    <property type="entry name" value="S-ADENOSYLMETHIONINE DECARBOXYLASE PROENZYME"/>
    <property type="match status" value="1"/>
</dbReference>
<dbReference type="GO" id="GO:0004014">
    <property type="term" value="F:adenosylmethionine decarboxylase activity"/>
    <property type="evidence" value="ECO:0007669"/>
    <property type="project" value="UniProtKB-EC"/>
</dbReference>
<evidence type="ECO:0000256" key="4">
    <source>
        <dbReference type="ARBA" id="ARBA00023115"/>
    </source>
</evidence>
<comment type="catalytic activity">
    <reaction evidence="5">
        <text>S-adenosyl-L-methionine + H(+) = S-adenosyl 3-(methylsulfanyl)propylamine + CO2</text>
        <dbReference type="Rhea" id="RHEA:15981"/>
        <dbReference type="ChEBI" id="CHEBI:15378"/>
        <dbReference type="ChEBI" id="CHEBI:16526"/>
        <dbReference type="ChEBI" id="CHEBI:57443"/>
        <dbReference type="ChEBI" id="CHEBI:59789"/>
        <dbReference type="EC" id="4.1.1.50"/>
    </reaction>
</comment>
<dbReference type="InterPro" id="IPR048283">
    <property type="entry name" value="AdoMetDC-like"/>
</dbReference>